<dbReference type="EMBL" id="UZAI01005565">
    <property type="protein sequence ID" value="VDO91125.1"/>
    <property type="molecule type" value="Genomic_DNA"/>
</dbReference>
<evidence type="ECO:0000313" key="3">
    <source>
        <dbReference type="Proteomes" id="UP000277204"/>
    </source>
</evidence>
<reference evidence="2 3" key="1">
    <citation type="submission" date="2018-11" db="EMBL/GenBank/DDBJ databases">
        <authorList>
            <consortium name="Pathogen Informatics"/>
        </authorList>
    </citation>
    <scope>NUCLEOTIDE SEQUENCE [LARGE SCALE GENOMIC DNA]</scope>
    <source>
        <strain evidence="2 3">Zambia</strain>
    </source>
</reference>
<evidence type="ECO:0000256" key="1">
    <source>
        <dbReference type="SAM" id="Phobius"/>
    </source>
</evidence>
<keyword evidence="3" id="KW-1185">Reference proteome</keyword>
<keyword evidence="1" id="KW-0812">Transmembrane</keyword>
<organism evidence="2 3">
    <name type="scientific">Schistosoma margrebowiei</name>
    <dbReference type="NCBI Taxonomy" id="48269"/>
    <lineage>
        <taxon>Eukaryota</taxon>
        <taxon>Metazoa</taxon>
        <taxon>Spiralia</taxon>
        <taxon>Lophotrochozoa</taxon>
        <taxon>Platyhelminthes</taxon>
        <taxon>Trematoda</taxon>
        <taxon>Digenea</taxon>
        <taxon>Strigeidida</taxon>
        <taxon>Schistosomatoidea</taxon>
        <taxon>Schistosomatidae</taxon>
        <taxon>Schistosoma</taxon>
    </lineage>
</organism>
<dbReference type="AlphaFoldDB" id="A0A3P8D437"/>
<name>A0A3P8D437_9TREM</name>
<accession>A0A3P8D437</accession>
<protein>
    <submittedName>
        <fullName evidence="2">Uncharacterized protein</fullName>
    </submittedName>
</protein>
<evidence type="ECO:0000313" key="2">
    <source>
        <dbReference type="EMBL" id="VDO91125.1"/>
    </source>
</evidence>
<keyword evidence="1" id="KW-0472">Membrane</keyword>
<gene>
    <name evidence="2" type="ORF">SMRZ_LOCUS10621</name>
</gene>
<sequence>MVPPVVVRVMFVGVLTDWLIVLLLLLLLLLLLMENGLVFILFCIVLSIKANGCKLVSKTPRAIKYLT</sequence>
<dbReference type="Proteomes" id="UP000277204">
    <property type="component" value="Unassembled WGS sequence"/>
</dbReference>
<feature type="transmembrane region" description="Helical" evidence="1">
    <location>
        <begin position="20"/>
        <end position="48"/>
    </location>
</feature>
<keyword evidence="1" id="KW-1133">Transmembrane helix</keyword>
<proteinExistence type="predicted"/>